<reference evidence="1 2" key="1">
    <citation type="submission" date="2019-07" db="EMBL/GenBank/DDBJ databases">
        <authorList>
            <person name="Huq M.A."/>
        </authorList>
    </citation>
    <scope>NUCLEOTIDE SEQUENCE [LARGE SCALE GENOMIC DNA]</scope>
    <source>
        <strain evidence="1 2">MAH-3</strain>
    </source>
</reference>
<dbReference type="PROSITE" id="PS51257">
    <property type="entry name" value="PROKAR_LIPOPROTEIN"/>
    <property type="match status" value="1"/>
</dbReference>
<evidence type="ECO:0000313" key="2">
    <source>
        <dbReference type="Proteomes" id="UP000316008"/>
    </source>
</evidence>
<organism evidence="1 2">
    <name type="scientific">Fluviicola chungangensis</name>
    <dbReference type="NCBI Taxonomy" id="2597671"/>
    <lineage>
        <taxon>Bacteria</taxon>
        <taxon>Pseudomonadati</taxon>
        <taxon>Bacteroidota</taxon>
        <taxon>Flavobacteriia</taxon>
        <taxon>Flavobacteriales</taxon>
        <taxon>Crocinitomicaceae</taxon>
        <taxon>Fluviicola</taxon>
    </lineage>
</organism>
<dbReference type="RefSeq" id="WP_144332125.1">
    <property type="nucleotide sequence ID" value="NZ_VLPL01000002.1"/>
</dbReference>
<evidence type="ECO:0008006" key="3">
    <source>
        <dbReference type="Google" id="ProtNLM"/>
    </source>
</evidence>
<name>A0A556N3F8_9FLAO</name>
<keyword evidence="2" id="KW-1185">Reference proteome</keyword>
<dbReference type="OrthoDB" id="1467634at2"/>
<gene>
    <name evidence="1" type="ORF">FO442_05365</name>
</gene>
<sequence>MNTLIKTAFFGALIIGMGVIFSSTGCRKKKDTTALIYVLDANNQRVAGAQVVLKGESTVPNSPPVVLFDTTLSDGSGVASFNFNDVYQLGQAGVAVLNIEARKDALSGEAIIKIEQEEENEETVFIQ</sequence>
<accession>A0A556N3F8</accession>
<evidence type="ECO:0000313" key="1">
    <source>
        <dbReference type="EMBL" id="TSJ46588.1"/>
    </source>
</evidence>
<dbReference type="Proteomes" id="UP000316008">
    <property type="component" value="Unassembled WGS sequence"/>
</dbReference>
<dbReference type="EMBL" id="VLPL01000002">
    <property type="protein sequence ID" value="TSJ46588.1"/>
    <property type="molecule type" value="Genomic_DNA"/>
</dbReference>
<dbReference type="AlphaFoldDB" id="A0A556N3F8"/>
<comment type="caution">
    <text evidence="1">The sequence shown here is derived from an EMBL/GenBank/DDBJ whole genome shotgun (WGS) entry which is preliminary data.</text>
</comment>
<protein>
    <recommendedName>
        <fullName evidence="3">Carboxypeptidase regulatory-like domain-containing protein</fullName>
    </recommendedName>
</protein>
<proteinExistence type="predicted"/>